<evidence type="ECO:0000256" key="4">
    <source>
        <dbReference type="SAM" id="Coils"/>
    </source>
</evidence>
<evidence type="ECO:0000313" key="7">
    <source>
        <dbReference type="EMBL" id="CAD9244297.1"/>
    </source>
</evidence>
<protein>
    <recommendedName>
        <fullName evidence="6">CCDC113/CCDC96 coiled-coil domain-containing protein</fullName>
    </recommendedName>
</protein>
<dbReference type="Pfam" id="PF13870">
    <property type="entry name" value="CCDC113_CCDC96_CC"/>
    <property type="match status" value="1"/>
</dbReference>
<feature type="coiled-coil region" evidence="4">
    <location>
        <begin position="408"/>
        <end position="468"/>
    </location>
</feature>
<evidence type="ECO:0000256" key="5">
    <source>
        <dbReference type="SAM" id="MobiDB-lite"/>
    </source>
</evidence>
<keyword evidence="3" id="KW-0966">Cell projection</keyword>
<proteinExistence type="predicted"/>
<keyword evidence="2 4" id="KW-0175">Coiled coil</keyword>
<evidence type="ECO:0000256" key="1">
    <source>
        <dbReference type="ARBA" id="ARBA00004138"/>
    </source>
</evidence>
<accession>A0A7S1XLH1</accession>
<evidence type="ECO:0000256" key="2">
    <source>
        <dbReference type="ARBA" id="ARBA00023054"/>
    </source>
</evidence>
<dbReference type="PANTHER" id="PTHR15654:SF1">
    <property type="entry name" value="COILED-COIL DOMAIN-CONTAINING PROTEIN 96"/>
    <property type="match status" value="1"/>
</dbReference>
<evidence type="ECO:0000259" key="6">
    <source>
        <dbReference type="Pfam" id="PF13870"/>
    </source>
</evidence>
<feature type="domain" description="CCDC113/CCDC96 coiled-coil" evidence="6">
    <location>
        <begin position="594"/>
        <end position="767"/>
    </location>
</feature>
<dbReference type="GO" id="GO:0005930">
    <property type="term" value="C:axoneme"/>
    <property type="evidence" value="ECO:0007669"/>
    <property type="project" value="TreeGrafter"/>
</dbReference>
<dbReference type="InterPro" id="IPR051885">
    <property type="entry name" value="CC_CF"/>
</dbReference>
<name>A0A7S1XLH1_9STRA</name>
<organism evidence="7">
    <name type="scientific">Phaeomonas parva</name>
    <dbReference type="NCBI Taxonomy" id="124430"/>
    <lineage>
        <taxon>Eukaryota</taxon>
        <taxon>Sar</taxon>
        <taxon>Stramenopiles</taxon>
        <taxon>Ochrophyta</taxon>
        <taxon>Pinguiophyceae</taxon>
        <taxon>Pinguiochrysidales</taxon>
        <taxon>Pinguiochrysidaceae</taxon>
        <taxon>Phaeomonas</taxon>
    </lineage>
</organism>
<dbReference type="PANTHER" id="PTHR15654">
    <property type="entry name" value="COILED-COIL DOMAIN-CONTAINING PROTEIN 113-RELATED"/>
    <property type="match status" value="1"/>
</dbReference>
<sequence length="804" mass="88976">MGGTLIDPEVDLAPAGVLVYRDMPPLPLEADDLDLNFSGPYPDFSNDMVLQLLPSQVEVDGASVRALLHLEPAGGCSFYGKLFYAPKEEVAKAVEAEAEGQAVAMPLPGSLVAQVVVAQVDDGDPDTSIAVFPVESDVESITMQAATGRMFSSEEKRARGLAHQEARESDKEPVVEVDVIVNAGAIVPSELFFQQLFLAPDRLSDHSVLNMSVCGKRMDGDTTAMPLLELAFAETPDGSAPELPEGWEMLSENIIEMVAHAHGEAGAAEPASGGGVFLIGERIPDGSEEDETLSPIVDMALVYGHEDFEMGGGYVTKMVPHAVVHDLGFLDAEQAYLCYKKEGAGHDYAKQMALEATQQAETVANAERERIASMGAKGSAAANDVDDIELDAVIEGGLGEEEMKAREMARIAEMRAQAELRRQQREEEELNARENGLIELVEQLEGQKDGLLERNVELQRKIVELMASRKRREAASAATASAIAGNAPEKSAAGVAPAGQPEGSRASQQESEKAYAEALANIMALKAKLKRHQREKEQYMYDLQARLDDKELRVRDIYASFGEFKREIMSGAQNSRTGKAIPRGVIGRFEVEEQAKDKEMESVRLKNIDFRMRLKKVEASLRAKEQLAEGLHLIDFEQLKIENQTLNEKIEDRNEELNKLRKKNTHTVQILTHLKEKLQFVQAENEVQSEELRKLDSSLAHERDRLSRHKHDREALRAENARLRQQEGFANSDLLVQDYGQRQQQLDAMRRQVRESRKQYRVLEQGLRESQQMMQAYATGDGMMPMDPLEPTARGQMVSPGGMM</sequence>
<gene>
    <name evidence="7" type="ORF">PPAR1163_LOCUS2645</name>
</gene>
<dbReference type="GO" id="GO:0036064">
    <property type="term" value="C:ciliary basal body"/>
    <property type="evidence" value="ECO:0007669"/>
    <property type="project" value="TreeGrafter"/>
</dbReference>
<feature type="coiled-coil region" evidence="4">
    <location>
        <begin position="636"/>
        <end position="766"/>
    </location>
</feature>
<dbReference type="AlphaFoldDB" id="A0A7S1XLH1"/>
<dbReference type="EMBL" id="HBGJ01004451">
    <property type="protein sequence ID" value="CAD9244297.1"/>
    <property type="molecule type" value="Transcribed_RNA"/>
</dbReference>
<reference evidence="7" key="1">
    <citation type="submission" date="2021-01" db="EMBL/GenBank/DDBJ databases">
        <authorList>
            <person name="Corre E."/>
            <person name="Pelletier E."/>
            <person name="Niang G."/>
            <person name="Scheremetjew M."/>
            <person name="Finn R."/>
            <person name="Kale V."/>
            <person name="Holt S."/>
            <person name="Cochrane G."/>
            <person name="Meng A."/>
            <person name="Brown T."/>
            <person name="Cohen L."/>
        </authorList>
    </citation>
    <scope>NUCLEOTIDE SEQUENCE</scope>
    <source>
        <strain evidence="7">CCMP2877</strain>
    </source>
</reference>
<feature type="region of interest" description="Disordered" evidence="5">
    <location>
        <begin position="488"/>
        <end position="512"/>
    </location>
</feature>
<dbReference type="InterPro" id="IPR025254">
    <property type="entry name" value="CCDC113/CCDC96_CC"/>
</dbReference>
<comment type="subcellular location">
    <subcellularLocation>
        <location evidence="1">Cell projection</location>
        <location evidence="1">Cilium</location>
    </subcellularLocation>
</comment>
<evidence type="ECO:0000256" key="3">
    <source>
        <dbReference type="ARBA" id="ARBA00023273"/>
    </source>
</evidence>
<dbReference type="GO" id="GO:0060271">
    <property type="term" value="P:cilium assembly"/>
    <property type="evidence" value="ECO:0007669"/>
    <property type="project" value="TreeGrafter"/>
</dbReference>